<comment type="subcellular location">
    <subcellularLocation>
        <location evidence="1">Mitochondrion inner membrane</location>
    </subcellularLocation>
</comment>
<comment type="function">
    <text evidence="15">Produces ATP from ADP in the presence of a proton gradient across the membrane.</text>
</comment>
<dbReference type="GO" id="GO:0046933">
    <property type="term" value="F:proton-transporting ATP synthase activity, rotational mechanism"/>
    <property type="evidence" value="ECO:0007669"/>
    <property type="project" value="InterPro"/>
</dbReference>
<feature type="domain" description="ATPase F1/V1/A1 complex alpha/beta subunit N-terminal" evidence="19">
    <location>
        <begin position="25"/>
        <end position="92"/>
    </location>
</feature>
<evidence type="ECO:0000256" key="1">
    <source>
        <dbReference type="ARBA" id="ARBA00004273"/>
    </source>
</evidence>
<dbReference type="InterPro" id="IPR004100">
    <property type="entry name" value="ATPase_F1/V1/A1_a/bsu_N"/>
</dbReference>
<feature type="domain" description="ATPase F1/V1/A1 complex alpha/beta subunit nucleotide-binding" evidence="17">
    <location>
        <begin position="149"/>
        <end position="372"/>
    </location>
</feature>
<keyword evidence="10 15" id="KW-0139">CF(1)</keyword>
<keyword evidence="3 13" id="KW-0813">Transport</keyword>
<dbReference type="NCBIfam" id="TIGR00962">
    <property type="entry name" value="atpA"/>
    <property type="match status" value="1"/>
</dbReference>
<gene>
    <name evidence="20" type="primary">atp1</name>
</gene>
<dbReference type="GO" id="GO:0005743">
    <property type="term" value="C:mitochondrial inner membrane"/>
    <property type="evidence" value="ECO:0007669"/>
    <property type="project" value="UniProtKB-SubCell"/>
</dbReference>
<dbReference type="SUPFAM" id="SSF47917">
    <property type="entry name" value="C-terminal domain of alpha and beta subunits of F1 ATP synthase"/>
    <property type="match status" value="1"/>
</dbReference>
<dbReference type="InterPro" id="IPR033732">
    <property type="entry name" value="ATP_synth_F1_a_nt-bd_dom"/>
</dbReference>
<organism evidence="20">
    <name type="scientific">Chloroparvula japonica</name>
    <dbReference type="NCBI Taxonomy" id="1411623"/>
    <lineage>
        <taxon>Eukaryota</taxon>
        <taxon>Viridiplantae</taxon>
        <taxon>Chlorophyta</taxon>
        <taxon>Chloropicophyceae</taxon>
        <taxon>Chloropicales</taxon>
        <taxon>Chloropicaceae</taxon>
        <taxon>Chloroparvula</taxon>
    </lineage>
</organism>
<dbReference type="GeneID" id="40513500"/>
<keyword evidence="7 15" id="KW-0067">ATP-binding</keyword>
<dbReference type="InterPro" id="IPR038376">
    <property type="entry name" value="ATP_synth_asu_C_sf"/>
</dbReference>
<keyword evidence="5 13" id="KW-0375">Hydrogen ion transport</keyword>
<geneLocation type="mitochondrion" evidence="20"/>
<dbReference type="Pfam" id="PF00006">
    <property type="entry name" value="ATP-synt_ab"/>
    <property type="match status" value="1"/>
</dbReference>
<dbReference type="InterPro" id="IPR036121">
    <property type="entry name" value="ATPase_F1/V1/A1_a/bsu_N_sf"/>
</dbReference>
<evidence type="ECO:0000256" key="9">
    <source>
        <dbReference type="ARBA" id="ARBA00023136"/>
    </source>
</evidence>
<evidence type="ECO:0000259" key="17">
    <source>
        <dbReference type="Pfam" id="PF00006"/>
    </source>
</evidence>
<dbReference type="GO" id="GO:0045259">
    <property type="term" value="C:proton-transporting ATP synthase complex"/>
    <property type="evidence" value="ECO:0007669"/>
    <property type="project" value="UniProtKB-KW"/>
</dbReference>
<dbReference type="FunFam" id="1.20.150.20:FF:000001">
    <property type="entry name" value="ATP synthase subunit alpha"/>
    <property type="match status" value="1"/>
</dbReference>
<dbReference type="Gene3D" id="3.40.50.300">
    <property type="entry name" value="P-loop containing nucleotide triphosphate hydrolases"/>
    <property type="match status" value="1"/>
</dbReference>
<dbReference type="GO" id="GO:0005524">
    <property type="term" value="F:ATP binding"/>
    <property type="evidence" value="ECO:0007669"/>
    <property type="project" value="UniProtKB-KW"/>
</dbReference>
<dbReference type="PANTHER" id="PTHR48082:SF2">
    <property type="entry name" value="ATP SYNTHASE SUBUNIT ALPHA, MITOCHONDRIAL"/>
    <property type="match status" value="1"/>
</dbReference>
<evidence type="ECO:0000256" key="3">
    <source>
        <dbReference type="ARBA" id="ARBA00022448"/>
    </source>
</evidence>
<dbReference type="SUPFAM" id="SSF52540">
    <property type="entry name" value="P-loop containing nucleoside triphosphate hydrolases"/>
    <property type="match status" value="1"/>
</dbReference>
<evidence type="ECO:0000256" key="15">
    <source>
        <dbReference type="RuleBase" id="RU003551"/>
    </source>
</evidence>
<dbReference type="FunFam" id="2.40.30.20:FF:000001">
    <property type="entry name" value="ATP synthase subunit alpha"/>
    <property type="match status" value="1"/>
</dbReference>
<evidence type="ECO:0000256" key="7">
    <source>
        <dbReference type="ARBA" id="ARBA00022840"/>
    </source>
</evidence>
<keyword evidence="14 20" id="KW-0496">Mitochondrion</keyword>
<evidence type="ECO:0000256" key="4">
    <source>
        <dbReference type="ARBA" id="ARBA00022741"/>
    </source>
</evidence>
<evidence type="ECO:0000256" key="11">
    <source>
        <dbReference type="ARBA" id="ARBA00023310"/>
    </source>
</evidence>
<proteinExistence type="inferred from homology"/>
<reference evidence="20" key="1">
    <citation type="journal article" date="2019" name="Genome Biol. Evol.">
        <title>Tracing the Evolution of the Plastome and Mitogenome in the Chloropicophyceae Uncovered Convergent tRNA Gene Losses and a Variant Plastid Genetic Code.</title>
        <authorList>
            <person name="Turmel M."/>
            <person name="Dos Santos A.L."/>
            <person name="Otis C."/>
            <person name="Sergerie R."/>
            <person name="Lemieux C."/>
        </authorList>
    </citation>
    <scope>NUCLEOTIDE SEQUENCE</scope>
</reference>
<keyword evidence="6" id="KW-0999">Mitochondrion inner membrane</keyword>
<feature type="domain" description="ATP synthase alpha subunit C-terminal" evidence="18">
    <location>
        <begin position="379"/>
        <end position="500"/>
    </location>
</feature>
<dbReference type="Pfam" id="PF02874">
    <property type="entry name" value="ATP-synt_ab_N"/>
    <property type="match status" value="1"/>
</dbReference>
<dbReference type="Gene3D" id="2.40.30.20">
    <property type="match status" value="1"/>
</dbReference>
<dbReference type="NCBIfam" id="NF009884">
    <property type="entry name" value="PRK13343.1"/>
    <property type="match status" value="1"/>
</dbReference>
<dbReference type="Pfam" id="PF00306">
    <property type="entry name" value="ATP-synt_ab_C"/>
    <property type="match status" value="1"/>
</dbReference>
<dbReference type="PANTHER" id="PTHR48082">
    <property type="entry name" value="ATP SYNTHASE SUBUNIT ALPHA, MITOCHONDRIAL"/>
    <property type="match status" value="1"/>
</dbReference>
<evidence type="ECO:0000256" key="6">
    <source>
        <dbReference type="ARBA" id="ARBA00022792"/>
    </source>
</evidence>
<comment type="subunit">
    <text evidence="16">F-type ATPases have 2 components, CF(1) - the catalytic core - and CF(0) - the membrane proton channel. CF(1) has five subunits: alpha(3), beta(3), gamma(1), delta(1), epsilon(1). CF(0) has three main subunits: a, b and c.</text>
</comment>
<keyword evidence="11 15" id="KW-0066">ATP synthesis</keyword>
<evidence type="ECO:0000256" key="8">
    <source>
        <dbReference type="ARBA" id="ARBA00023065"/>
    </source>
</evidence>
<name>A0A4D6C6F9_9CHLO</name>
<evidence type="ECO:0000256" key="2">
    <source>
        <dbReference type="ARBA" id="ARBA00008936"/>
    </source>
</evidence>
<dbReference type="Gene3D" id="1.20.150.20">
    <property type="entry name" value="ATP synthase alpha/beta chain, C-terminal domain"/>
    <property type="match status" value="1"/>
</dbReference>
<dbReference type="InterPro" id="IPR027417">
    <property type="entry name" value="P-loop_NTPase"/>
</dbReference>
<dbReference type="InterPro" id="IPR000793">
    <property type="entry name" value="ATP_synth_asu_C"/>
</dbReference>
<evidence type="ECO:0000313" key="20">
    <source>
        <dbReference type="EMBL" id="QBX98758.1"/>
    </source>
</evidence>
<evidence type="ECO:0000256" key="16">
    <source>
        <dbReference type="RuleBase" id="RU004287"/>
    </source>
</evidence>
<dbReference type="CDD" id="cd18113">
    <property type="entry name" value="ATP-synt_F1_alpha_C"/>
    <property type="match status" value="1"/>
</dbReference>
<dbReference type="EMBL" id="MK086007">
    <property type="protein sequence ID" value="QBX98758.1"/>
    <property type="molecule type" value="Genomic_DNA"/>
</dbReference>
<dbReference type="InterPro" id="IPR000194">
    <property type="entry name" value="ATPase_F1/V1/A1_a/bsu_nucl-bd"/>
</dbReference>
<evidence type="ECO:0000256" key="12">
    <source>
        <dbReference type="ARBA" id="ARBA00037296"/>
    </source>
</evidence>
<keyword evidence="9" id="KW-0472">Membrane</keyword>
<keyword evidence="4 15" id="KW-0547">Nucleotide-binding</keyword>
<evidence type="ECO:0000256" key="13">
    <source>
        <dbReference type="RuleBase" id="RU000339"/>
    </source>
</evidence>
<dbReference type="RefSeq" id="YP_009647091.1">
    <property type="nucleotide sequence ID" value="NC_042601.1"/>
</dbReference>
<comment type="function">
    <text evidence="12">Mitochondrial membrane ATP synthase (F(1)F(0) ATP synthase or Complex V) produces ATP from ADP in the presence of a proton gradient across the membrane which is generated by electron transport complexes of the respiratory chain. F-type ATPases consist of two structural domains, F(1) - containing the extramembraneous catalytic core, and F(0) - containing the membrane proton channel, linked together by a central stalk and a peripheral stalk. During catalysis, ATP synthesis in the catalytic domain of F(1) is coupled via a rotary mechanism of the central stalk subunits to proton translocation. Subunits alpha and beta form the catalytic core in F(1). Rotation of the central stalk against the surrounding alpha(3)beta(3) subunits leads to hydrolysis of ATP in three separate catalytic sites on the beta subunits. Subunit alpha does not bear the catalytic high-affinity ATP-binding sites.</text>
</comment>
<evidence type="ECO:0000256" key="10">
    <source>
        <dbReference type="ARBA" id="ARBA00023196"/>
    </source>
</evidence>
<keyword evidence="8 13" id="KW-0406">Ion transport</keyword>
<dbReference type="InterPro" id="IPR023366">
    <property type="entry name" value="ATP_synth_asu-like_sf"/>
</dbReference>
<evidence type="ECO:0000259" key="19">
    <source>
        <dbReference type="Pfam" id="PF02874"/>
    </source>
</evidence>
<dbReference type="GO" id="GO:0043531">
    <property type="term" value="F:ADP binding"/>
    <property type="evidence" value="ECO:0007669"/>
    <property type="project" value="TreeGrafter"/>
</dbReference>
<dbReference type="PIRSF" id="PIRSF039088">
    <property type="entry name" value="F_ATPase_subunit_alpha"/>
    <property type="match status" value="1"/>
</dbReference>
<dbReference type="CDD" id="cd18116">
    <property type="entry name" value="ATP-synt_F1_alpha_N"/>
    <property type="match status" value="1"/>
</dbReference>
<accession>A0A4D6C6F9</accession>
<dbReference type="HAMAP" id="MF_01346">
    <property type="entry name" value="ATP_synth_alpha_bact"/>
    <property type="match status" value="1"/>
</dbReference>
<dbReference type="CDD" id="cd01132">
    <property type="entry name" value="F1-ATPase_alpha_CD"/>
    <property type="match status" value="1"/>
</dbReference>
<comment type="similarity">
    <text evidence="2 13">Belongs to the ATPase alpha/beta chains family.</text>
</comment>
<evidence type="ECO:0000259" key="18">
    <source>
        <dbReference type="Pfam" id="PF00306"/>
    </source>
</evidence>
<dbReference type="PROSITE" id="PS00152">
    <property type="entry name" value="ATPASE_ALPHA_BETA"/>
    <property type="match status" value="1"/>
</dbReference>
<dbReference type="FunFam" id="3.40.50.300:FF:002432">
    <property type="entry name" value="ATP synthase subunit alpha, mitochondrial"/>
    <property type="match status" value="1"/>
</dbReference>
<dbReference type="SUPFAM" id="SSF50615">
    <property type="entry name" value="N-terminal domain of alpha and beta subunits of F1 ATP synthase"/>
    <property type="match status" value="1"/>
</dbReference>
<protein>
    <recommendedName>
        <fullName evidence="15">ATP synthase subunit alpha</fullName>
    </recommendedName>
</protein>
<evidence type="ECO:0000256" key="14">
    <source>
        <dbReference type="RuleBase" id="RU000342"/>
    </source>
</evidence>
<evidence type="ECO:0000256" key="5">
    <source>
        <dbReference type="ARBA" id="ARBA00022781"/>
    </source>
</evidence>
<sequence length="509" mass="54587">MSLSARELSKLLEQRISNMSSDLNVDEIGRVLSIGDGIARVHGLNLIQAGELVEFSSGVKGMALNLENDNVGIVLFGSDTLIKEGDIVKRSGNIVDVGVGPGTLGRVLDGLGNPIDGKGPLTNVTKTRVEVKAPGIIVRKSVHEPVQTGLKAVDSLVPIGRGQRELIIGDRQTGKTAVAIDTILNQKATHAAGDEANKLYCIYVAVGQKRSTVAQIMKVLDEAGAMDYTTIVAATASDPAPLQFLAPYVGCAIGEYFRDNGMHAVIIYDDLSKQAVAYRQMSLLLRRPPGREAFPGDVFYLHSRLLERAAKMSDEVGAGSLTALPVIETQGGDVSAFIPTNVISITDGQIFLETELFYKGIRPAINVGLSVSRVGSAAQLKAMKQVAGTLKLTLAQYREVAAFAQFGSDLDAATQFTLNRGARLTELLKQAQYSPMPIEAQVAVIYAGTNGYLDRIDVDSVGAYESGILKEIDPKLLNAIREEKQISDSLNKELAAFFDKYTENFLTSA</sequence>
<dbReference type="InterPro" id="IPR020003">
    <property type="entry name" value="ATPase_a/bsu_AS"/>
</dbReference>
<dbReference type="AlphaFoldDB" id="A0A4D6C6F9"/>
<dbReference type="InterPro" id="IPR005294">
    <property type="entry name" value="ATP_synth_F1_asu"/>
</dbReference>